<gene>
    <name evidence="3" type="ORF">I2H31_03420</name>
</gene>
<dbReference type="Proteomes" id="UP000618931">
    <property type="component" value="Unassembled WGS sequence"/>
</dbReference>
<dbReference type="Pfam" id="PF13517">
    <property type="entry name" value="FG-GAP_3"/>
    <property type="match status" value="2"/>
</dbReference>
<reference evidence="3 4" key="1">
    <citation type="submission" date="2020-11" db="EMBL/GenBank/DDBJ databases">
        <authorList>
            <person name="Kim M.K."/>
        </authorList>
    </citation>
    <scope>NUCLEOTIDE SEQUENCE [LARGE SCALE GENOMIC DNA]</scope>
    <source>
        <strain evidence="3 4">BT662</strain>
    </source>
</reference>
<organism evidence="3 4">
    <name type="scientific">Hymenobacter ruricola</name>
    <dbReference type="NCBI Taxonomy" id="2791023"/>
    <lineage>
        <taxon>Bacteria</taxon>
        <taxon>Pseudomonadati</taxon>
        <taxon>Bacteroidota</taxon>
        <taxon>Cytophagia</taxon>
        <taxon>Cytophagales</taxon>
        <taxon>Hymenobacteraceae</taxon>
        <taxon>Hymenobacter</taxon>
    </lineage>
</organism>
<dbReference type="SUPFAM" id="SSF69318">
    <property type="entry name" value="Integrin alpha N-terminal domain"/>
    <property type="match status" value="1"/>
</dbReference>
<dbReference type="InterPro" id="IPR013783">
    <property type="entry name" value="Ig-like_fold"/>
</dbReference>
<dbReference type="Pfam" id="PF01833">
    <property type="entry name" value="TIG"/>
    <property type="match status" value="1"/>
</dbReference>
<dbReference type="PANTHER" id="PTHR44103:SF1">
    <property type="entry name" value="PROPROTEIN CONVERTASE P"/>
    <property type="match status" value="1"/>
</dbReference>
<proteinExistence type="predicted"/>
<dbReference type="Gene3D" id="2.60.40.10">
    <property type="entry name" value="Immunoglobulins"/>
    <property type="match status" value="1"/>
</dbReference>
<protein>
    <submittedName>
        <fullName evidence="3">T9SS type A sorting domain-containing protein</fullName>
    </submittedName>
</protein>
<dbReference type="RefSeq" id="WP_196291584.1">
    <property type="nucleotide sequence ID" value="NZ_JADQDM010000001.1"/>
</dbReference>
<dbReference type="InterPro" id="IPR026444">
    <property type="entry name" value="Secre_tail"/>
</dbReference>
<dbReference type="SUPFAM" id="SSF81296">
    <property type="entry name" value="E set domains"/>
    <property type="match status" value="1"/>
</dbReference>
<dbReference type="PANTHER" id="PTHR44103">
    <property type="entry name" value="PROPROTEIN CONVERTASE P"/>
    <property type="match status" value="1"/>
</dbReference>
<dbReference type="InterPro" id="IPR013517">
    <property type="entry name" value="FG-GAP"/>
</dbReference>
<keyword evidence="1" id="KW-0732">Signal</keyword>
<dbReference type="Gene3D" id="2.130.10.130">
    <property type="entry name" value="Integrin alpha, N-terminal"/>
    <property type="match status" value="2"/>
</dbReference>
<dbReference type="InterPro" id="IPR028994">
    <property type="entry name" value="Integrin_alpha_N"/>
</dbReference>
<dbReference type="NCBIfam" id="TIGR04183">
    <property type="entry name" value="Por_Secre_tail"/>
    <property type="match status" value="1"/>
</dbReference>
<sequence length="614" mass="62280">MFAPITSADFTFSLRRTLLAGLGLLAPVAVSAQTIAAFAPTTAAAGATVIITGTNLAATTSVQLNGQKMRIVGTPTATSVSVIVPPAAATGRVRLTTSTGTVLAGPKLGVTRKSSAVSYGQQSTAFTGTTAAGSYSTPTTGDLNNNGLVELLMGQGDGTIILYEQAQANSLTLNAGVLLKNADGTTLDVGNYAKPTVADLDGNGLLELLVGEETGTVLRYEQLAATGANALLFNKTTLFTNPFGTATSAAPNGGSYARPTVADLDNNGLLDILVGGNDGTMRRYEQATPNASTTAGFTAWGQVKLANGTVIDAGDVDKPLLTDYNGDGYLDMLVGTKAGTVMLYTQSGLNGVTFNAIGNLTTDGTSAGLINLGASGTNASNVGGYAAPAVTDLDGDGLLDLFLGNGNGSIFRYEQTQSALAPSLSAPLPVQLVSFEGHATAAGNRLNWATATEKNSAAFVVEASADGKAFASVAELPAAGRSTTARSYEYLDASATAQAAPVRYYRLRQVDADGTTAYSPVVVLNRATASAPATVDAYPNPFAQTLAVALPGSAAPQAVAVSLSTLTGRPVYAATLELGTAPQALSALPELAAGVYVLRLTTASGTFTRKVTRQ</sequence>
<evidence type="ECO:0000259" key="2">
    <source>
        <dbReference type="Pfam" id="PF01833"/>
    </source>
</evidence>
<comment type="caution">
    <text evidence="3">The sequence shown here is derived from an EMBL/GenBank/DDBJ whole genome shotgun (WGS) entry which is preliminary data.</text>
</comment>
<evidence type="ECO:0000313" key="3">
    <source>
        <dbReference type="EMBL" id="MBF9220144.1"/>
    </source>
</evidence>
<dbReference type="InterPro" id="IPR014756">
    <property type="entry name" value="Ig_E-set"/>
</dbReference>
<evidence type="ECO:0000256" key="1">
    <source>
        <dbReference type="ARBA" id="ARBA00022729"/>
    </source>
</evidence>
<evidence type="ECO:0000313" key="4">
    <source>
        <dbReference type="Proteomes" id="UP000618931"/>
    </source>
</evidence>
<keyword evidence="4" id="KW-1185">Reference proteome</keyword>
<accession>A0ABS0HZS4</accession>
<dbReference type="InterPro" id="IPR002909">
    <property type="entry name" value="IPT_dom"/>
</dbReference>
<name>A0ABS0HZS4_9BACT</name>
<dbReference type="EMBL" id="JADQDM010000001">
    <property type="protein sequence ID" value="MBF9220144.1"/>
    <property type="molecule type" value="Genomic_DNA"/>
</dbReference>
<feature type="domain" description="IPT/TIG" evidence="2">
    <location>
        <begin position="35"/>
        <end position="100"/>
    </location>
</feature>